<protein>
    <recommendedName>
        <fullName evidence="4">Mth938 domain-containing protein</fullName>
    </recommendedName>
</protein>
<reference evidence="5" key="2">
    <citation type="submission" date="2025-09" db="UniProtKB">
        <authorList>
            <consortium name="Ensembl"/>
        </authorList>
    </citation>
    <scope>IDENTIFICATION</scope>
</reference>
<evidence type="ECO:0000256" key="3">
    <source>
        <dbReference type="ARBA" id="ARBA00061510"/>
    </source>
</evidence>
<dbReference type="AlphaFoldDB" id="A0A8C4QWI8"/>
<proteinExistence type="inferred from homology"/>
<dbReference type="GeneTree" id="ENSGT00390000011958"/>
<sequence>MTSPQILKVEWGSVNVIGAGGTFKDCKVWPGGSRAWDWRETGTKHEPGVQPADIQEVLDHGATTIIVGRGMNERLQVPKEIETYVTSHGANLKVFQTEAAVLEYNRLALAGGRVGGLFHTTC</sequence>
<dbReference type="InterPro" id="IPR007523">
    <property type="entry name" value="NDUFAF3/AAMDC"/>
</dbReference>
<accession>A0A8C4QWI8</accession>
<dbReference type="GO" id="GO:0045600">
    <property type="term" value="P:positive regulation of fat cell differentiation"/>
    <property type="evidence" value="ECO:0007669"/>
    <property type="project" value="TreeGrafter"/>
</dbReference>
<dbReference type="FunFam" id="3.40.1230.10:FF:000001">
    <property type="entry name" value="Adipogenesis-associated, Mth938 domain-containing"/>
    <property type="match status" value="1"/>
</dbReference>
<evidence type="ECO:0000256" key="1">
    <source>
        <dbReference type="ARBA" id="ARBA00004496"/>
    </source>
</evidence>
<dbReference type="GO" id="GO:0005737">
    <property type="term" value="C:cytoplasm"/>
    <property type="evidence" value="ECO:0007669"/>
    <property type="project" value="UniProtKB-SubCell"/>
</dbReference>
<dbReference type="Pfam" id="PF04430">
    <property type="entry name" value="DUF498"/>
    <property type="match status" value="1"/>
</dbReference>
<keyword evidence="6" id="KW-1185">Reference proteome</keyword>
<evidence type="ECO:0000256" key="4">
    <source>
        <dbReference type="ARBA" id="ARBA00074293"/>
    </source>
</evidence>
<keyword evidence="2" id="KW-0963">Cytoplasm</keyword>
<dbReference type="Proteomes" id="UP000694388">
    <property type="component" value="Unplaced"/>
</dbReference>
<dbReference type="PANTHER" id="PTHR15811">
    <property type="entry name" value="MTH938 DOMAIN-CONTAINING PROTEIN"/>
    <property type="match status" value="1"/>
</dbReference>
<comment type="subcellular location">
    <subcellularLocation>
        <location evidence="1">Cytoplasm</location>
    </subcellularLocation>
</comment>
<dbReference type="PANTHER" id="PTHR15811:SF5">
    <property type="entry name" value="MTH938 DOMAIN-CONTAINING PROTEIN"/>
    <property type="match status" value="1"/>
</dbReference>
<dbReference type="InterPro" id="IPR034096">
    <property type="entry name" value="AAMDC"/>
</dbReference>
<dbReference type="OMA" id="AEYNKMA"/>
<organism evidence="5 6">
    <name type="scientific">Eptatretus burgeri</name>
    <name type="common">Inshore hagfish</name>
    <dbReference type="NCBI Taxonomy" id="7764"/>
    <lineage>
        <taxon>Eukaryota</taxon>
        <taxon>Metazoa</taxon>
        <taxon>Chordata</taxon>
        <taxon>Craniata</taxon>
        <taxon>Vertebrata</taxon>
        <taxon>Cyclostomata</taxon>
        <taxon>Myxini</taxon>
        <taxon>Myxiniformes</taxon>
        <taxon>Myxinidae</taxon>
        <taxon>Eptatretinae</taxon>
        <taxon>Eptatretus</taxon>
    </lineage>
</organism>
<dbReference type="Ensembl" id="ENSEBUT00000021179.1">
    <property type="protein sequence ID" value="ENSEBUP00000020603.1"/>
    <property type="gene ID" value="ENSEBUG00000012751.1"/>
</dbReference>
<reference evidence="5" key="1">
    <citation type="submission" date="2025-08" db="UniProtKB">
        <authorList>
            <consortium name="Ensembl"/>
        </authorList>
    </citation>
    <scope>IDENTIFICATION</scope>
</reference>
<dbReference type="InterPro" id="IPR036748">
    <property type="entry name" value="MTH938-like_sf"/>
</dbReference>
<comment type="similarity">
    <text evidence="3">Belongs to the AAMDC family.</text>
</comment>
<evidence type="ECO:0000256" key="2">
    <source>
        <dbReference type="ARBA" id="ARBA00022490"/>
    </source>
</evidence>
<dbReference type="Gene3D" id="3.40.1230.10">
    <property type="entry name" value="MTH938-like"/>
    <property type="match status" value="1"/>
</dbReference>
<name>A0A8C4QWI8_EPTBU</name>
<dbReference type="SUPFAM" id="SSF64076">
    <property type="entry name" value="MTH938-like"/>
    <property type="match status" value="1"/>
</dbReference>
<dbReference type="CDD" id="cd05126">
    <property type="entry name" value="Mth938"/>
    <property type="match status" value="1"/>
</dbReference>
<evidence type="ECO:0000313" key="6">
    <source>
        <dbReference type="Proteomes" id="UP000694388"/>
    </source>
</evidence>
<evidence type="ECO:0000313" key="5">
    <source>
        <dbReference type="Ensembl" id="ENSEBUP00000020603.1"/>
    </source>
</evidence>